<evidence type="ECO:0000256" key="12">
    <source>
        <dbReference type="SAM" id="MobiDB-lite"/>
    </source>
</evidence>
<feature type="region of interest" description="Disordered" evidence="12">
    <location>
        <begin position="1214"/>
        <end position="1233"/>
    </location>
</feature>
<dbReference type="SMART" id="SM00773">
    <property type="entry name" value="WGR"/>
    <property type="match status" value="1"/>
</dbReference>
<evidence type="ECO:0000259" key="13">
    <source>
        <dbReference type="PROSITE" id="PS50064"/>
    </source>
</evidence>
<dbReference type="Proteomes" id="UP000070544">
    <property type="component" value="Unassembled WGS sequence"/>
</dbReference>
<dbReference type="SUPFAM" id="SSF52113">
    <property type="entry name" value="BRCT domain"/>
    <property type="match status" value="1"/>
</dbReference>
<feature type="domain" description="WGR" evidence="17">
    <location>
        <begin position="820"/>
        <end position="917"/>
    </location>
</feature>
<dbReference type="InterPro" id="IPR036930">
    <property type="entry name" value="WGR_dom_sf"/>
</dbReference>
<evidence type="ECO:0000313" key="19">
    <source>
        <dbReference type="Proteomes" id="UP000070544"/>
    </source>
</evidence>
<name>A0A139AVL4_GONPJ</name>
<dbReference type="GO" id="GO:0003677">
    <property type="term" value="F:DNA binding"/>
    <property type="evidence" value="ECO:0007669"/>
    <property type="project" value="InterPro"/>
</dbReference>
<dbReference type="GO" id="GO:0003950">
    <property type="term" value="F:NAD+ poly-ADP-ribosyltransferase activity"/>
    <property type="evidence" value="ECO:0007669"/>
    <property type="project" value="UniProtKB-UniRule"/>
</dbReference>
<dbReference type="GO" id="GO:0006355">
    <property type="term" value="P:regulation of DNA-templated transcription"/>
    <property type="evidence" value="ECO:0007669"/>
    <property type="project" value="InterPro"/>
</dbReference>
<evidence type="ECO:0000256" key="6">
    <source>
        <dbReference type="ARBA" id="ARBA00022771"/>
    </source>
</evidence>
<feature type="compositionally biased region" description="Acidic residues" evidence="12">
    <location>
        <begin position="302"/>
        <end position="314"/>
    </location>
</feature>
<feature type="compositionally biased region" description="Basic residues" evidence="12">
    <location>
        <begin position="432"/>
        <end position="442"/>
    </location>
</feature>
<evidence type="ECO:0000259" key="14">
    <source>
        <dbReference type="PROSITE" id="PS50172"/>
    </source>
</evidence>
<dbReference type="SUPFAM" id="SSF56399">
    <property type="entry name" value="ADP-ribosylation"/>
    <property type="match status" value="1"/>
</dbReference>
<sequence length="1270" mass="140909">MSFQPGEISAEYAKSNRSSCKACKSTIGQGSTRIGRHTQASQCWFFSFGYAPTVAQRLTLLFSPPTPPSVDGVMTSWFHPRCFVKRYKTHKIEDVLGFSSLRWEDQEALRKVLSGDTQAATAAPQQGSDYGPDESTDSHSIAYAASSRSKCVGCQGPIIKGQIRMSNKEVLNEEDEGRSWLKVDRWYHPSCYATKSLTPVDTVRKFSGWQSLPKQHLAYVDSCLAGKIPTGPIPTNLAEEDEKAGAGAGPKKKKPRNKKVEEEEEEEEAEESGAEDDEEEEEYTAPTKKGRGSAKRKRSAAVEEDEDEKDDGEPEYVARPTRRARGAAGKTASATGKKGAKASTIKVNNDDDENHEDVEKKPVSRSKKRAADVKEEEEDDLVAEKQPASRGRKRMTDPDEDEEGGAVRAKRGRKASKVEKEEAKDDEEAQPKRGRGRPKKAVAKAEDEEGDGADAHEEAKAKNTKAVRAGAGKKGKAKGDAEENTSKGKGKPEGEGSEEADEQKEEGPVDPVRRQADALWKVKDGLSSIKFGPRGTILSVLRSLGFPFPHLSDSASRDVLADVLTFGFTDMCPECLSGRLAPDAAGTRYRCVKVHDWGACPHETASPVLKKDEAVKEIERIFATYLEEEVVQEVVELAKRVGGVQRVLQKESHKRTQAVPASPSISGTKESFVPRFGATTGEPFHGMKLSLAGDLSRPHGEIAARIRSAGGTVENAVSEKTTLIVGTKEECEKEPISGKIAMAKELGLEVVEERYIDECIAKNQLLDWRVGDWRIMGVDEGSARKRKERKEKEEFRPRKMQAVTIKNSTAVDPKSQYVSTHHVYKDKQNVSWTAQLVRVDAGTGRNSYYTLQILERDGGKGDYIFLKSWGRVGTEIGQIDEQQCSLSTATASFQVNFEEKTGNVWMQKPYIQKANRYTVVDVDFGESKPSETQKITADVVAGSTLENPVADLIAMLFDVERMKQTMQSFEIDMSKMPLGKYSVLHFGTTSFRSTNTDTPGLRSSFTRVSNIFYSTIPHDFGTASPPLLDDQDLIQEKLTMLDTLRDIEIFNSLIAEENVDNKEDNIIDQHYQKLKCSIEVVKEDSDEFAKIKQQLESTHAPSHTQYSLEIENIFKVSRGQDEERFASWKENKSRKAPVTGYMFGKGIYFADMVSKSANYCFASPTNPYGLLTLCEVALGDPYEVTEAEMITTLPTGKQSTKGCGQIGPASFEADENGVLRPRGPPTKQKLPNNKRSTTLLYNEFIVYSEAQQRMRYLVKTKFNFGRNRVF</sequence>
<dbReference type="InterPro" id="IPR050800">
    <property type="entry name" value="ARTD/PARP"/>
</dbReference>
<dbReference type="SMART" id="SM00292">
    <property type="entry name" value="BRCT"/>
    <property type="match status" value="1"/>
</dbReference>
<keyword evidence="6" id="KW-0863">Zinc-finger</keyword>
<dbReference type="Pfam" id="PF00644">
    <property type="entry name" value="PARP"/>
    <property type="match status" value="1"/>
</dbReference>
<dbReference type="EMBL" id="KQ965735">
    <property type="protein sequence ID" value="KXS20623.1"/>
    <property type="molecule type" value="Genomic_DNA"/>
</dbReference>
<dbReference type="InterPro" id="IPR036957">
    <property type="entry name" value="Znf_PARP_sf"/>
</dbReference>
<evidence type="ECO:0000259" key="16">
    <source>
        <dbReference type="PROSITE" id="PS51060"/>
    </source>
</evidence>
<dbReference type="Gene3D" id="1.20.142.10">
    <property type="entry name" value="Poly(ADP-ribose) polymerase, regulatory domain"/>
    <property type="match status" value="1"/>
</dbReference>
<dbReference type="PROSITE" id="PS51059">
    <property type="entry name" value="PARP_CATALYTIC"/>
    <property type="match status" value="1"/>
</dbReference>
<dbReference type="SUPFAM" id="SSF142921">
    <property type="entry name" value="WGR domain-like"/>
    <property type="match status" value="1"/>
</dbReference>
<evidence type="ECO:0000256" key="8">
    <source>
        <dbReference type="ARBA" id="ARBA00023027"/>
    </source>
</evidence>
<dbReference type="CDD" id="cd01437">
    <property type="entry name" value="parp_like"/>
    <property type="match status" value="1"/>
</dbReference>
<dbReference type="GO" id="GO:1990404">
    <property type="term" value="F:NAD+-protein mono-ADP-ribosyltransferase activity"/>
    <property type="evidence" value="ECO:0007669"/>
    <property type="project" value="TreeGrafter"/>
</dbReference>
<accession>A0A139AVL4</accession>
<feature type="compositionally biased region" description="Basic and acidic residues" evidence="12">
    <location>
        <begin position="477"/>
        <end position="494"/>
    </location>
</feature>
<keyword evidence="9" id="KW-0539">Nucleus</keyword>
<dbReference type="Gene3D" id="3.90.640.80">
    <property type="match status" value="1"/>
</dbReference>
<dbReference type="GO" id="GO:0016779">
    <property type="term" value="F:nucleotidyltransferase activity"/>
    <property type="evidence" value="ECO:0007669"/>
    <property type="project" value="UniProtKB-KW"/>
</dbReference>
<dbReference type="OrthoDB" id="2017365at2759"/>
<evidence type="ECO:0000256" key="1">
    <source>
        <dbReference type="ARBA" id="ARBA00004123"/>
    </source>
</evidence>
<feature type="region of interest" description="Disordered" evidence="12">
    <location>
        <begin position="115"/>
        <end position="138"/>
    </location>
</feature>
<dbReference type="PROSITE" id="PS51060">
    <property type="entry name" value="PARP_ALPHA_HD"/>
    <property type="match status" value="1"/>
</dbReference>
<keyword evidence="7" id="KW-0862">Zinc</keyword>
<dbReference type="AlphaFoldDB" id="A0A139AVL4"/>
<evidence type="ECO:0000256" key="9">
    <source>
        <dbReference type="ARBA" id="ARBA00023242"/>
    </source>
</evidence>
<keyword evidence="5" id="KW-0479">Metal-binding</keyword>
<evidence type="ECO:0000259" key="15">
    <source>
        <dbReference type="PROSITE" id="PS51059"/>
    </source>
</evidence>
<feature type="domain" description="PARP catalytic" evidence="15">
    <location>
        <begin position="1065"/>
        <end position="1269"/>
    </location>
</feature>
<dbReference type="Gene3D" id="3.30.1740.10">
    <property type="entry name" value="Zinc finger, PARP-type"/>
    <property type="match status" value="2"/>
</dbReference>
<proteinExistence type="inferred from homology"/>
<evidence type="ECO:0000256" key="3">
    <source>
        <dbReference type="ARBA" id="ARBA00022679"/>
    </source>
</evidence>
<dbReference type="GO" id="GO:0006302">
    <property type="term" value="P:double-strand break repair"/>
    <property type="evidence" value="ECO:0007669"/>
    <property type="project" value="TreeGrafter"/>
</dbReference>
<dbReference type="Pfam" id="PF00645">
    <property type="entry name" value="zf-PARP"/>
    <property type="match status" value="2"/>
</dbReference>
<feature type="domain" description="PARP alpha-helical" evidence="16">
    <location>
        <begin position="942"/>
        <end position="1055"/>
    </location>
</feature>
<dbReference type="PROSITE" id="PS00354">
    <property type="entry name" value="HMGI_Y"/>
    <property type="match status" value="1"/>
</dbReference>
<dbReference type="PROSITE" id="PS50064">
    <property type="entry name" value="ZF_PARP_2"/>
    <property type="match status" value="2"/>
</dbReference>
<dbReference type="SMART" id="SM01336">
    <property type="entry name" value="zf-PARP"/>
    <property type="match status" value="2"/>
</dbReference>
<feature type="compositionally biased region" description="Low complexity" evidence="12">
    <location>
        <begin position="326"/>
        <end position="347"/>
    </location>
</feature>
<dbReference type="PANTHER" id="PTHR10459">
    <property type="entry name" value="DNA LIGASE"/>
    <property type="match status" value="1"/>
</dbReference>
<keyword evidence="4" id="KW-0548">Nucleotidyltransferase</keyword>
<feature type="compositionally biased region" description="Polar residues" evidence="12">
    <location>
        <begin position="115"/>
        <end position="128"/>
    </location>
</feature>
<dbReference type="PROSITE" id="PS50172">
    <property type="entry name" value="BRCT"/>
    <property type="match status" value="1"/>
</dbReference>
<dbReference type="GO" id="GO:0070212">
    <property type="term" value="P:protein poly-ADP-ribosylation"/>
    <property type="evidence" value="ECO:0007669"/>
    <property type="project" value="TreeGrafter"/>
</dbReference>
<gene>
    <name evidence="18" type="ORF">M427DRAFT_142828</name>
</gene>
<feature type="domain" description="PARP-type" evidence="13">
    <location>
        <begin position="8"/>
        <end position="113"/>
    </location>
</feature>
<dbReference type="InterPro" id="IPR008893">
    <property type="entry name" value="WGR_domain"/>
</dbReference>
<feature type="domain" description="BRCT" evidence="14">
    <location>
        <begin position="679"/>
        <end position="767"/>
    </location>
</feature>
<keyword evidence="2 11" id="KW-0328">Glycosyltransferase</keyword>
<dbReference type="Pfam" id="PF02877">
    <property type="entry name" value="PARP_reg"/>
    <property type="match status" value="1"/>
</dbReference>
<evidence type="ECO:0000256" key="10">
    <source>
        <dbReference type="ARBA" id="ARBA00024347"/>
    </source>
</evidence>
<dbReference type="PANTHER" id="PTHR10459:SF80">
    <property type="entry name" value="POLY [ADP-RIBOSE] POLYMERASE 1"/>
    <property type="match status" value="1"/>
</dbReference>
<evidence type="ECO:0000256" key="4">
    <source>
        <dbReference type="ARBA" id="ARBA00022695"/>
    </source>
</evidence>
<feature type="region of interest" description="Disordered" evidence="12">
    <location>
        <begin position="232"/>
        <end position="513"/>
    </location>
</feature>
<dbReference type="Gene3D" id="3.40.50.10190">
    <property type="entry name" value="BRCT domain"/>
    <property type="match status" value="1"/>
</dbReference>
<comment type="subcellular location">
    <subcellularLocation>
        <location evidence="1">Nucleus</location>
    </subcellularLocation>
</comment>
<dbReference type="Gene3D" id="3.90.228.10">
    <property type="match status" value="2"/>
</dbReference>
<dbReference type="Pfam" id="PF00533">
    <property type="entry name" value="BRCT"/>
    <property type="match status" value="1"/>
</dbReference>
<evidence type="ECO:0000256" key="2">
    <source>
        <dbReference type="ARBA" id="ARBA00022676"/>
    </source>
</evidence>
<dbReference type="Pfam" id="PF05406">
    <property type="entry name" value="WGR"/>
    <property type="match status" value="1"/>
</dbReference>
<dbReference type="GO" id="GO:0005730">
    <property type="term" value="C:nucleolus"/>
    <property type="evidence" value="ECO:0007669"/>
    <property type="project" value="TreeGrafter"/>
</dbReference>
<evidence type="ECO:0000256" key="11">
    <source>
        <dbReference type="RuleBase" id="RU362114"/>
    </source>
</evidence>
<evidence type="ECO:0000259" key="17">
    <source>
        <dbReference type="PROSITE" id="PS51977"/>
    </source>
</evidence>
<dbReference type="InterPro" id="IPR012317">
    <property type="entry name" value="Poly(ADP-ribose)pol_cat_dom"/>
</dbReference>
<feature type="compositionally biased region" description="Basic residues" evidence="12">
    <location>
        <begin position="288"/>
        <end position="299"/>
    </location>
</feature>
<dbReference type="InterPro" id="IPR036616">
    <property type="entry name" value="Poly(ADP-ribose)pol_reg_dom_sf"/>
</dbReference>
<evidence type="ECO:0000313" key="18">
    <source>
        <dbReference type="EMBL" id="KXS20623.1"/>
    </source>
</evidence>
<dbReference type="InterPro" id="IPR001357">
    <property type="entry name" value="BRCT_dom"/>
</dbReference>
<keyword evidence="8 11" id="KW-0520">NAD</keyword>
<dbReference type="STRING" id="1344416.A0A139AVL4"/>
<dbReference type="InterPro" id="IPR036420">
    <property type="entry name" value="BRCT_dom_sf"/>
</dbReference>
<dbReference type="CDD" id="cd17747">
    <property type="entry name" value="BRCT_PARP1"/>
    <property type="match status" value="1"/>
</dbReference>
<dbReference type="SUPFAM" id="SSF47587">
    <property type="entry name" value="Domain of poly(ADP-ribose) polymerase"/>
    <property type="match status" value="1"/>
</dbReference>
<evidence type="ECO:0000256" key="7">
    <source>
        <dbReference type="ARBA" id="ARBA00022833"/>
    </source>
</evidence>
<dbReference type="EC" id="2.4.2.-" evidence="11"/>
<keyword evidence="19" id="KW-1185">Reference proteome</keyword>
<dbReference type="InterPro" id="IPR001510">
    <property type="entry name" value="Znf_PARP"/>
</dbReference>
<dbReference type="SUPFAM" id="SSF57716">
    <property type="entry name" value="Glucocorticoid receptor-like (DNA-binding domain)"/>
    <property type="match status" value="3"/>
</dbReference>
<organism evidence="18 19">
    <name type="scientific">Gonapodya prolifera (strain JEL478)</name>
    <name type="common">Monoblepharis prolifera</name>
    <dbReference type="NCBI Taxonomy" id="1344416"/>
    <lineage>
        <taxon>Eukaryota</taxon>
        <taxon>Fungi</taxon>
        <taxon>Fungi incertae sedis</taxon>
        <taxon>Chytridiomycota</taxon>
        <taxon>Chytridiomycota incertae sedis</taxon>
        <taxon>Monoblepharidomycetes</taxon>
        <taxon>Monoblepharidales</taxon>
        <taxon>Gonapodyaceae</taxon>
        <taxon>Gonapodya</taxon>
    </lineage>
</organism>
<feature type="compositionally biased region" description="Acidic residues" evidence="12">
    <location>
        <begin position="262"/>
        <end position="283"/>
    </location>
</feature>
<protein>
    <recommendedName>
        <fullName evidence="11">Poly [ADP-ribose] polymerase</fullName>
        <shortName evidence="11">PARP</shortName>
        <ecNumber evidence="11">2.4.2.-</ecNumber>
    </recommendedName>
</protein>
<dbReference type="InterPro" id="IPR004102">
    <property type="entry name" value="Poly(ADP-ribose)pol_reg_dom"/>
</dbReference>
<dbReference type="GO" id="GO:0008270">
    <property type="term" value="F:zinc ion binding"/>
    <property type="evidence" value="ECO:0007669"/>
    <property type="project" value="UniProtKB-KW"/>
</dbReference>
<evidence type="ECO:0000256" key="5">
    <source>
        <dbReference type="ARBA" id="ARBA00022723"/>
    </source>
</evidence>
<comment type="similarity">
    <text evidence="10">Belongs to the ARTD/PARP family.</text>
</comment>
<feature type="domain" description="PARP-type" evidence="13">
    <location>
        <begin position="139"/>
        <end position="212"/>
    </location>
</feature>
<dbReference type="PROSITE" id="PS52007">
    <property type="entry name" value="PADR1"/>
    <property type="match status" value="1"/>
</dbReference>
<feature type="compositionally biased region" description="Acidic residues" evidence="12">
    <location>
        <begin position="495"/>
        <end position="504"/>
    </location>
</feature>
<dbReference type="InterPro" id="IPR000637">
    <property type="entry name" value="HMGI/Y_DNA-bd_CS"/>
</dbReference>
<keyword evidence="3 11" id="KW-0808">Transferase</keyword>
<reference evidence="18 19" key="1">
    <citation type="journal article" date="2015" name="Genome Biol. Evol.">
        <title>Phylogenomic analyses indicate that early fungi evolved digesting cell walls of algal ancestors of land plants.</title>
        <authorList>
            <person name="Chang Y."/>
            <person name="Wang S."/>
            <person name="Sekimoto S."/>
            <person name="Aerts A.L."/>
            <person name="Choi C."/>
            <person name="Clum A."/>
            <person name="LaButti K.M."/>
            <person name="Lindquist E.A."/>
            <person name="Yee Ngan C."/>
            <person name="Ohm R.A."/>
            <person name="Salamov A.A."/>
            <person name="Grigoriev I.V."/>
            <person name="Spatafora J.W."/>
            <person name="Berbee M.L."/>
        </authorList>
    </citation>
    <scope>NUCLEOTIDE SEQUENCE [LARGE SCALE GENOMIC DNA]</scope>
    <source>
        <strain evidence="18 19">JEL478</strain>
    </source>
</reference>
<dbReference type="PROSITE" id="PS51977">
    <property type="entry name" value="WGR"/>
    <property type="match status" value="1"/>
</dbReference>